<protein>
    <submittedName>
        <fullName evidence="2">AAA family ATPase</fullName>
    </submittedName>
</protein>
<dbReference type="Pfam" id="PF13175">
    <property type="entry name" value="AAA_15"/>
    <property type="match status" value="1"/>
</dbReference>
<sequence>MRNAPSPESLSLRVENFGPIIEAEIDLRPLTVFAGPSNTGKSWLAILIYALHRHFDNQEIVSNKASRKKIDESQCKGILEEFIEWVSSFERVLKENDDGKKIEVHLPPKIKQEMLKYIEQSGEGIVNHICRSLGVEYQGKLIRKSKRDSNVSIDITRKIDDSQLIAQSLKFCIKSQELKIKIPDVVYFFKPTLTFMTEEIAEDIREALHRKSDPERYQDRLLWEYIYMISFMTNQCIDSWFSPLGDSAFYFPADRAGVMHAHRTIVSAIVGNAASAGIQQTTASTAQLSGVMADFLQHLIDIDSNSYPSNLRHTIENHGIEIEKNIVGGKIGVERSPLIGYPEFTYQPTGWKTPLSLNNASSMVSEIAPIVLFLRYKVMN</sequence>
<name>A0A930XXD2_9GAMM</name>
<comment type="caution">
    <text evidence="2">The sequence shown here is derived from an EMBL/GenBank/DDBJ whole genome shotgun (WGS) entry which is preliminary data.</text>
</comment>
<evidence type="ECO:0000313" key="2">
    <source>
        <dbReference type="EMBL" id="MBF2734499.1"/>
    </source>
</evidence>
<dbReference type="EMBL" id="JADHEI010000008">
    <property type="protein sequence ID" value="MBF2734499.1"/>
    <property type="molecule type" value="Genomic_DNA"/>
</dbReference>
<dbReference type="AlphaFoldDB" id="A0A930XXD2"/>
<gene>
    <name evidence="2" type="ORF">ISN26_00120</name>
</gene>
<keyword evidence="3" id="KW-1185">Reference proteome</keyword>
<reference evidence="2" key="1">
    <citation type="submission" date="2020-10" db="EMBL/GenBank/DDBJ databases">
        <title>An improved Amphimedon queenslandica hologenome assembly reveals how three proteobacterial symbionts can extend the metabolic phenotypic of their marine sponge host.</title>
        <authorList>
            <person name="Degnan B."/>
            <person name="Degnan S."/>
            <person name="Xiang X."/>
        </authorList>
    </citation>
    <scope>NUCLEOTIDE SEQUENCE</scope>
    <source>
        <strain evidence="2">AqS2</strain>
    </source>
</reference>
<evidence type="ECO:0000313" key="3">
    <source>
        <dbReference type="Proteomes" id="UP000604381"/>
    </source>
</evidence>
<accession>A0A930XXD2</accession>
<dbReference type="Proteomes" id="UP000604381">
    <property type="component" value="Unassembled WGS sequence"/>
</dbReference>
<organism evidence="2 3">
    <name type="scientific">Candidatus Amphirhobacter heronislandensis</name>
    <dbReference type="NCBI Taxonomy" id="1732024"/>
    <lineage>
        <taxon>Bacteria</taxon>
        <taxon>Pseudomonadati</taxon>
        <taxon>Pseudomonadota</taxon>
        <taxon>Gammaproteobacteria</taxon>
        <taxon>Candidatus Tethybacterales</taxon>
        <taxon>Candidatus Tethybacteraceae</taxon>
        <taxon>Candidatus Amphirhobacter</taxon>
    </lineage>
</organism>
<proteinExistence type="predicted"/>
<dbReference type="InterPro" id="IPR041685">
    <property type="entry name" value="AAA_GajA/Old/RecF-like"/>
</dbReference>
<feature type="domain" description="Endonuclease GajA/Old nuclease/RecF-like AAA" evidence="1">
    <location>
        <begin position="11"/>
        <end position="183"/>
    </location>
</feature>
<evidence type="ECO:0000259" key="1">
    <source>
        <dbReference type="Pfam" id="PF13175"/>
    </source>
</evidence>
<feature type="non-terminal residue" evidence="2">
    <location>
        <position position="380"/>
    </location>
</feature>